<evidence type="ECO:0000256" key="4">
    <source>
        <dbReference type="ARBA" id="ARBA00023125"/>
    </source>
</evidence>
<proteinExistence type="inferred from homology"/>
<evidence type="ECO:0000256" key="1">
    <source>
        <dbReference type="ARBA" id="ARBA00002190"/>
    </source>
</evidence>
<evidence type="ECO:0000256" key="5">
    <source>
        <dbReference type="ARBA" id="ARBA00023172"/>
    </source>
</evidence>
<reference evidence="9" key="2">
    <citation type="submission" date="2016-04" db="EMBL/GenBank/DDBJ databases">
        <title>Planomonospora sphaerica JCM9374 whole genome shotgun sequence.</title>
        <authorList>
            <person name="Suzuki T."/>
            <person name="Dohra H."/>
            <person name="Kodani S."/>
        </authorList>
    </citation>
    <scope>NUCLEOTIDE SEQUENCE [LARGE SCALE GENOMIC DNA]</scope>
    <source>
        <strain evidence="9">JCM 9374</strain>
    </source>
</reference>
<evidence type="ECO:0000256" key="3">
    <source>
        <dbReference type="ARBA" id="ARBA00022578"/>
    </source>
</evidence>
<keyword evidence="5 6" id="KW-0233">DNA recombination</keyword>
<sequence length="119" mass="13032">MVATSYLLGVSARRVDKLVQQLGITGISKSQVSEMAKVLDGQVQAFRTRLLDGGPYAFVWLDALTQEVREDGRTVNVYVCWSPRRSMPTAAGRSQGHAKVGSHTNVFAREEGGRGLQPR</sequence>
<accession>A0A171DLX9</accession>
<dbReference type="InterPro" id="IPR001207">
    <property type="entry name" value="Transposase_mutator"/>
</dbReference>
<reference evidence="8 9" key="1">
    <citation type="journal article" date="2016" name="Genome Announc.">
        <title>Draft Genome Sequence of Planomonospora sphaerica JCM9374, a Rare Actinomycete.</title>
        <authorList>
            <person name="Dohra H."/>
            <person name="Suzuki T."/>
            <person name="Inoue Y."/>
            <person name="Kodani S."/>
        </authorList>
    </citation>
    <scope>NUCLEOTIDE SEQUENCE [LARGE SCALE GENOMIC DNA]</scope>
    <source>
        <strain evidence="8 9">JCM 9374</strain>
    </source>
</reference>
<evidence type="ECO:0000256" key="7">
    <source>
        <dbReference type="SAM" id="MobiDB-lite"/>
    </source>
</evidence>
<dbReference type="Pfam" id="PF00872">
    <property type="entry name" value="Transposase_mut"/>
    <property type="match status" value="1"/>
</dbReference>
<protein>
    <recommendedName>
        <fullName evidence="6">Mutator family transposase</fullName>
    </recommendedName>
</protein>
<keyword evidence="9" id="KW-1185">Reference proteome</keyword>
<keyword evidence="3 6" id="KW-0815">Transposition</keyword>
<dbReference type="EMBL" id="BDCX01000015">
    <property type="protein sequence ID" value="GAT69918.1"/>
    <property type="molecule type" value="Genomic_DNA"/>
</dbReference>
<gene>
    <name evidence="8" type="ORF">PS9374_05598</name>
</gene>
<dbReference type="STRING" id="161355.PS9374_05598"/>
<comment type="function">
    <text evidence="1 6">Required for the transposition of the insertion element.</text>
</comment>
<dbReference type="Proteomes" id="UP000077701">
    <property type="component" value="Unassembled WGS sequence"/>
</dbReference>
<keyword evidence="4 6" id="KW-0238">DNA-binding</keyword>
<keyword evidence="6" id="KW-0814">Transposable element</keyword>
<evidence type="ECO:0000256" key="2">
    <source>
        <dbReference type="ARBA" id="ARBA00010961"/>
    </source>
</evidence>
<dbReference type="PANTHER" id="PTHR33217">
    <property type="entry name" value="TRANSPOSASE FOR INSERTION SEQUENCE ELEMENT IS1081"/>
    <property type="match status" value="1"/>
</dbReference>
<evidence type="ECO:0000313" key="8">
    <source>
        <dbReference type="EMBL" id="GAT69918.1"/>
    </source>
</evidence>
<dbReference type="PANTHER" id="PTHR33217:SF7">
    <property type="entry name" value="TRANSPOSASE FOR INSERTION SEQUENCE ELEMENT IS1081"/>
    <property type="match status" value="1"/>
</dbReference>
<evidence type="ECO:0000313" key="9">
    <source>
        <dbReference type="Proteomes" id="UP000077701"/>
    </source>
</evidence>
<dbReference type="GO" id="GO:0003677">
    <property type="term" value="F:DNA binding"/>
    <property type="evidence" value="ECO:0007669"/>
    <property type="project" value="UniProtKB-UniRule"/>
</dbReference>
<comment type="similarity">
    <text evidence="2 6">Belongs to the transposase mutator family.</text>
</comment>
<feature type="region of interest" description="Disordered" evidence="7">
    <location>
        <begin position="87"/>
        <end position="119"/>
    </location>
</feature>
<organism evidence="8 9">
    <name type="scientific">Planomonospora sphaerica</name>
    <dbReference type="NCBI Taxonomy" id="161355"/>
    <lineage>
        <taxon>Bacteria</taxon>
        <taxon>Bacillati</taxon>
        <taxon>Actinomycetota</taxon>
        <taxon>Actinomycetes</taxon>
        <taxon>Streptosporangiales</taxon>
        <taxon>Streptosporangiaceae</taxon>
        <taxon>Planomonospora</taxon>
    </lineage>
</organism>
<evidence type="ECO:0000256" key="6">
    <source>
        <dbReference type="RuleBase" id="RU365089"/>
    </source>
</evidence>
<dbReference type="AlphaFoldDB" id="A0A171DLX9"/>
<comment type="caution">
    <text evidence="8">The sequence shown here is derived from an EMBL/GenBank/DDBJ whole genome shotgun (WGS) entry which is preliminary data.</text>
</comment>
<dbReference type="GO" id="GO:0004803">
    <property type="term" value="F:transposase activity"/>
    <property type="evidence" value="ECO:0007669"/>
    <property type="project" value="UniProtKB-UniRule"/>
</dbReference>
<name>A0A171DLX9_9ACTN</name>
<dbReference type="GO" id="GO:0006313">
    <property type="term" value="P:DNA transposition"/>
    <property type="evidence" value="ECO:0007669"/>
    <property type="project" value="UniProtKB-UniRule"/>
</dbReference>